<evidence type="ECO:0000259" key="7">
    <source>
        <dbReference type="Pfam" id="PF12698"/>
    </source>
</evidence>
<keyword evidence="2 6" id="KW-0812">Transmembrane</keyword>
<dbReference type="EMBL" id="JAXAVX010000014">
    <property type="protein sequence ID" value="MDX8153421.1"/>
    <property type="molecule type" value="Genomic_DNA"/>
</dbReference>
<feature type="transmembrane region" description="Helical" evidence="6">
    <location>
        <begin position="53"/>
        <end position="72"/>
    </location>
</feature>
<feature type="transmembrane region" description="Helical" evidence="6">
    <location>
        <begin position="248"/>
        <end position="266"/>
    </location>
</feature>
<gene>
    <name evidence="8" type="ORF">SK069_17620</name>
</gene>
<organism evidence="8 9">
    <name type="scientific">Patulibacter brassicae</name>
    <dbReference type="NCBI Taxonomy" id="1705717"/>
    <lineage>
        <taxon>Bacteria</taxon>
        <taxon>Bacillati</taxon>
        <taxon>Actinomycetota</taxon>
        <taxon>Thermoleophilia</taxon>
        <taxon>Solirubrobacterales</taxon>
        <taxon>Patulibacteraceae</taxon>
        <taxon>Patulibacter</taxon>
    </lineage>
</organism>
<evidence type="ECO:0000313" key="9">
    <source>
        <dbReference type="Proteomes" id="UP001277761"/>
    </source>
</evidence>
<feature type="transmembrane region" description="Helical" evidence="6">
    <location>
        <begin position="160"/>
        <end position="185"/>
    </location>
</feature>
<feature type="transmembrane region" description="Helical" evidence="6">
    <location>
        <begin position="192"/>
        <end position="211"/>
    </location>
</feature>
<dbReference type="InterPro" id="IPR013525">
    <property type="entry name" value="ABC2_TM"/>
</dbReference>
<dbReference type="InterPro" id="IPR000412">
    <property type="entry name" value="ABC_2_transport"/>
</dbReference>
<dbReference type="RefSeq" id="WP_319955572.1">
    <property type="nucleotide sequence ID" value="NZ_JAXAVX010000014.1"/>
</dbReference>
<dbReference type="PIRSF" id="PIRSF006648">
    <property type="entry name" value="DrrB"/>
    <property type="match status" value="1"/>
</dbReference>
<evidence type="ECO:0000256" key="2">
    <source>
        <dbReference type="ARBA" id="ARBA00022692"/>
    </source>
</evidence>
<feature type="domain" description="ABC-2 type transporter transmembrane" evidence="7">
    <location>
        <begin position="80"/>
        <end position="263"/>
    </location>
</feature>
<feature type="transmembrane region" description="Helical" evidence="6">
    <location>
        <begin position="84"/>
        <end position="106"/>
    </location>
</feature>
<keyword evidence="3 6" id="KW-1133">Transmembrane helix</keyword>
<proteinExistence type="predicted"/>
<evidence type="ECO:0000256" key="3">
    <source>
        <dbReference type="ARBA" id="ARBA00022989"/>
    </source>
</evidence>
<comment type="caution">
    <text evidence="8">The sequence shown here is derived from an EMBL/GenBank/DDBJ whole genome shotgun (WGS) entry which is preliminary data.</text>
</comment>
<dbReference type="Proteomes" id="UP001277761">
    <property type="component" value="Unassembled WGS sequence"/>
</dbReference>
<keyword evidence="4 6" id="KW-0472">Membrane</keyword>
<evidence type="ECO:0000256" key="1">
    <source>
        <dbReference type="ARBA" id="ARBA00004141"/>
    </source>
</evidence>
<dbReference type="PANTHER" id="PTHR43229:SF2">
    <property type="entry name" value="NODULATION PROTEIN J"/>
    <property type="match status" value="1"/>
</dbReference>
<protein>
    <submittedName>
        <fullName evidence="8">ABC transporter permease</fullName>
    </submittedName>
</protein>
<dbReference type="PANTHER" id="PTHR43229">
    <property type="entry name" value="NODULATION PROTEIN J"/>
    <property type="match status" value="1"/>
</dbReference>
<comment type="subcellular location">
    <subcellularLocation>
        <location evidence="1">Membrane</location>
        <topology evidence="1">Multi-pass membrane protein</topology>
    </subcellularLocation>
</comment>
<reference evidence="8 9" key="1">
    <citation type="submission" date="2023-11" db="EMBL/GenBank/DDBJ databases">
        <authorList>
            <person name="Xu M."/>
            <person name="Jiang T."/>
        </authorList>
    </citation>
    <scope>NUCLEOTIDE SEQUENCE [LARGE SCALE GENOMIC DNA]</scope>
    <source>
        <strain evidence="8 9">SD</strain>
    </source>
</reference>
<evidence type="ECO:0000313" key="8">
    <source>
        <dbReference type="EMBL" id="MDX8153421.1"/>
    </source>
</evidence>
<evidence type="ECO:0000256" key="5">
    <source>
        <dbReference type="SAM" id="MobiDB-lite"/>
    </source>
</evidence>
<feature type="region of interest" description="Disordered" evidence="5">
    <location>
        <begin position="1"/>
        <end position="23"/>
    </location>
</feature>
<dbReference type="Pfam" id="PF12698">
    <property type="entry name" value="ABC2_membrane_3"/>
    <property type="match status" value="1"/>
</dbReference>
<name>A0ABU4VR51_9ACTN</name>
<feature type="transmembrane region" description="Helical" evidence="6">
    <location>
        <begin position="127"/>
        <end position="154"/>
    </location>
</feature>
<evidence type="ECO:0000256" key="6">
    <source>
        <dbReference type="SAM" id="Phobius"/>
    </source>
</evidence>
<sequence>MSVTAPTGSAPVEPAGHVPGAFAPRPGRAGTLAMLLAQTRMELTLILRNGEQVLLNLIVPLGLLVVCTKIPFIEVSGERADFFVPGVLALAVMSAAFTGQAIATGFDRQYGVLKRLGATALPRTILLGAKTCAVLVIELLQVAVLCLAGIALGWEPHGNPLSVAVLIGVGTAAFCGMAFLMAGLLRAMTTLALANIVWFLLLVFGGIAFPLHELGGAADLMELLPTGALSNGLRMVLETGEVAPVTDVLVLGAWAVVTLTGAALTFRWE</sequence>
<evidence type="ECO:0000256" key="4">
    <source>
        <dbReference type="ARBA" id="ARBA00023136"/>
    </source>
</evidence>
<keyword evidence="9" id="KW-1185">Reference proteome</keyword>
<accession>A0ABU4VR51</accession>
<dbReference type="InterPro" id="IPR051784">
    <property type="entry name" value="Nod_factor_ABC_transporter"/>
</dbReference>